<gene>
    <name evidence="3" type="ORF">CATMQ487_09170</name>
</gene>
<sequence>MTLRNRLARRVGWGIGLALIAPMALAQTAPGAGAPAPLDGKRVAIDPATGQVRPFEADDGTAVSAGKAGAAAAPATGLMSRLKGGAVVSATGVRGMRLSPEHLNYTRATRLPDGSLSMTCTVGESAEAHASHAAAHRAQPARKGAADVE</sequence>
<evidence type="ECO:0000313" key="4">
    <source>
        <dbReference type="Proteomes" id="UP001057498"/>
    </source>
</evidence>
<evidence type="ECO:0000256" key="2">
    <source>
        <dbReference type="SAM" id="SignalP"/>
    </source>
</evidence>
<dbReference type="EMBL" id="AP025730">
    <property type="protein sequence ID" value="BDI03947.1"/>
    <property type="molecule type" value="Genomic_DNA"/>
</dbReference>
<proteinExistence type="predicted"/>
<evidence type="ECO:0000313" key="3">
    <source>
        <dbReference type="EMBL" id="BDI03947.1"/>
    </source>
</evidence>
<dbReference type="Proteomes" id="UP001057498">
    <property type="component" value="Chromosome"/>
</dbReference>
<feature type="region of interest" description="Disordered" evidence="1">
    <location>
        <begin position="127"/>
        <end position="149"/>
    </location>
</feature>
<evidence type="ECO:0000256" key="1">
    <source>
        <dbReference type="SAM" id="MobiDB-lite"/>
    </source>
</evidence>
<feature type="compositionally biased region" description="Low complexity" evidence="1">
    <location>
        <begin position="131"/>
        <end position="143"/>
    </location>
</feature>
<dbReference type="RefSeq" id="WP_251972189.1">
    <property type="nucleotide sequence ID" value="NZ_AP025730.1"/>
</dbReference>
<dbReference type="NCBIfam" id="NF047450">
    <property type="entry name" value="post-PEP-CTERM_1"/>
    <property type="match status" value="1"/>
</dbReference>
<feature type="signal peptide" evidence="2">
    <location>
        <begin position="1"/>
        <end position="26"/>
    </location>
</feature>
<keyword evidence="2" id="KW-0732">Signal</keyword>
<keyword evidence="4" id="KW-1185">Reference proteome</keyword>
<accession>A0ABN6PI34</accession>
<feature type="chain" id="PRO_5045037119" evidence="2">
    <location>
        <begin position="27"/>
        <end position="149"/>
    </location>
</feature>
<name>A0ABN6PI34_9BURK</name>
<organism evidence="3 4">
    <name type="scientific">Sphaerotilus microaerophilus</name>
    <dbReference type="NCBI Taxonomy" id="2914710"/>
    <lineage>
        <taxon>Bacteria</taxon>
        <taxon>Pseudomonadati</taxon>
        <taxon>Pseudomonadota</taxon>
        <taxon>Betaproteobacteria</taxon>
        <taxon>Burkholderiales</taxon>
        <taxon>Sphaerotilaceae</taxon>
        <taxon>Sphaerotilus</taxon>
    </lineage>
</organism>
<reference evidence="3" key="1">
    <citation type="submission" date="2022-04" db="EMBL/GenBank/DDBJ databases">
        <title>Whole genome sequence of Sphaerotilus sp. FB-5.</title>
        <authorList>
            <person name="Takeda M."/>
            <person name="Narihara S."/>
            <person name="Akimoto M."/>
            <person name="Akimoto R."/>
            <person name="Nishiyashiki S."/>
            <person name="Murakami T."/>
        </authorList>
    </citation>
    <scope>NUCLEOTIDE SEQUENCE</scope>
    <source>
        <strain evidence="3">FB-5</strain>
    </source>
</reference>
<protein>
    <submittedName>
        <fullName evidence="3">Uncharacterized protein</fullName>
    </submittedName>
</protein>